<dbReference type="GO" id="GO:0005975">
    <property type="term" value="P:carbohydrate metabolic process"/>
    <property type="evidence" value="ECO:0007669"/>
    <property type="project" value="UniProtKB-ARBA"/>
</dbReference>
<dbReference type="PANTHER" id="PTHR37842">
    <property type="match status" value="1"/>
</dbReference>
<dbReference type="Gene3D" id="3.30.379.10">
    <property type="entry name" value="Chitobiase/beta-hexosaminidase domain 2-like"/>
    <property type="match status" value="1"/>
</dbReference>
<protein>
    <submittedName>
        <fullName evidence="5">Glycosyl hydrolase</fullName>
    </submittedName>
</protein>
<dbReference type="EMBL" id="RBAL01000038">
    <property type="protein sequence ID" value="RKN35116.1"/>
    <property type="molecule type" value="Genomic_DNA"/>
</dbReference>
<dbReference type="AlphaFoldDB" id="A0A3A9YLL5"/>
<accession>A0A3A9YLL5</accession>
<dbReference type="InterPro" id="IPR041437">
    <property type="entry name" value="GH115_C"/>
</dbReference>
<name>A0A3A9YLL5_9ACTN</name>
<organism evidence="5 6">
    <name type="scientific">Streptomyces hoynatensis</name>
    <dbReference type="NCBI Taxonomy" id="1141874"/>
    <lineage>
        <taxon>Bacteria</taxon>
        <taxon>Bacillati</taxon>
        <taxon>Actinomycetota</taxon>
        <taxon>Actinomycetes</taxon>
        <taxon>Kitasatosporales</taxon>
        <taxon>Streptomycetaceae</taxon>
        <taxon>Streptomyces</taxon>
    </lineage>
</organism>
<dbReference type="InterPro" id="IPR029018">
    <property type="entry name" value="Hex-like_dom2"/>
</dbReference>
<dbReference type="InterPro" id="IPR042301">
    <property type="entry name" value="GH115_sf"/>
</dbReference>
<feature type="signal peptide" evidence="3">
    <location>
        <begin position="1"/>
        <end position="27"/>
    </location>
</feature>
<keyword evidence="3" id="KW-0732">Signal</keyword>
<feature type="domain" description="Gylcosyl hydrolase 115 C-terminal" evidence="4">
    <location>
        <begin position="871"/>
        <end position="1045"/>
    </location>
</feature>
<sequence length="1051" mass="116518">MTSRRAFLSLLPLTVAATGAATGAAHAAQTATGPATRAADRRSTFLSTSWQPGSLALVAHGRAVPLVVSGEDHPGVLRAVDDLRADIKRVTGVEPAVVRDRAPARHEEIVLIGTLGRSPLIDRLVQSGKLDVEGIAGKWETTREQVVSNPLPGVRRALVIAGSDQRGTIYGIYEASRQMGVSPWYWWDDVPSPHHEELYALPGRFTQGTPAVKYRGFFINDENPALGTWAPAFFGPGLAPGYEGGFNSHFYAAVFEVMLRLKANYLWPAVWGRAFAEDDPENHATAKRYGIVMGTSHEAPMMRGIEEWNRHAVAAVRDANGAIVTPGHDPYGGTGEWSFRYNGEALRQYWADGIRRMVDEDFEGVVTVGMRGNGDVSLPDGDGIELMESILAAEREVLAEIAGPDVTAIPQVQTLYKEVQRYWDEGLRPPDDVTVVFCDDNWGNMRKVPDLTLPERAGGYGIYYHFDYVGGGRNYKWVDTVNLASTWEQLNLCYSYGIDRLWVVNVGDMKSEELPLQFFLDYAWDPERWTLDRLGEWERRYAAQNFGEDHAEAIAEVLHTYGFLQSRRKPELLNRRITLDPDKDPATDSSAVVYDDQATPFSITDYREIERVTAEWERLDTEVQQIAESLPARCQDAFYELVQYPVEATANLYALRAAEFTNLLYASQGRASANELADATDARFADDQAMSDYYNNTLADGKWAGFQTQPKIGYGDVERYGPNAPWQQPELNNVALPDEVFPAVRRVELPAGSEMGIAVDGSDQWWPQSEAEAVLPVFSPYQSQPGQYIEIFNRGSEPFHYRIDCPERWVRLSDTGGRVSTQVRVTVDVDWDRAPQGTTTVPLTVSGPGGAAVEVKAVVENPGVPRHRLHGFIEANGYVSIEAAHYDRAVHAGGVRWRRIPDIGRTGDGMTPLPVTAPRQTPGGGSPRLEYELTLFTTGEVKVLAYLSPRNNVLPTDGLGYAVSFDGADPQQVNVTRATGANDTTMNRQWERNTSDNANLTVTTHRIERAGRHVLKFWMVDPTVIVQKLVVDTGGLRPSYLGPPESLRARD</sequence>
<dbReference type="PANTHER" id="PTHR37842:SF2">
    <property type="entry name" value="GYLCOSYL HYDROLASE 115 C-TERMINAL DOMAIN-CONTAINING PROTEIN"/>
    <property type="match status" value="1"/>
</dbReference>
<dbReference type="Pfam" id="PF15979">
    <property type="entry name" value="Glyco_hydro_115"/>
    <property type="match status" value="1"/>
</dbReference>
<evidence type="ECO:0000259" key="4">
    <source>
        <dbReference type="Pfam" id="PF17829"/>
    </source>
</evidence>
<evidence type="ECO:0000313" key="5">
    <source>
        <dbReference type="EMBL" id="RKN35116.1"/>
    </source>
</evidence>
<feature type="region of interest" description="Disordered" evidence="2">
    <location>
        <begin position="906"/>
        <end position="927"/>
    </location>
</feature>
<dbReference type="Proteomes" id="UP000272474">
    <property type="component" value="Unassembled WGS sequence"/>
</dbReference>
<evidence type="ECO:0000256" key="1">
    <source>
        <dbReference type="ARBA" id="ARBA00022801"/>
    </source>
</evidence>
<dbReference type="Gene3D" id="2.60.120.1620">
    <property type="match status" value="1"/>
</dbReference>
<feature type="chain" id="PRO_5017420267" evidence="3">
    <location>
        <begin position="28"/>
        <end position="1051"/>
    </location>
</feature>
<proteinExistence type="predicted"/>
<dbReference type="Pfam" id="PF17829">
    <property type="entry name" value="GH115_C"/>
    <property type="match status" value="1"/>
</dbReference>
<dbReference type="RefSeq" id="WP_120685177.1">
    <property type="nucleotide sequence ID" value="NZ_RBAL01000038.1"/>
</dbReference>
<dbReference type="InterPro" id="IPR031924">
    <property type="entry name" value="GH115"/>
</dbReference>
<dbReference type="InterPro" id="IPR006311">
    <property type="entry name" value="TAT_signal"/>
</dbReference>
<dbReference type="Gene3D" id="1.20.58.2150">
    <property type="match status" value="1"/>
</dbReference>
<dbReference type="SUPFAM" id="SSF55545">
    <property type="entry name" value="beta-N-acetylhexosaminidase-like domain"/>
    <property type="match status" value="1"/>
</dbReference>
<gene>
    <name evidence="5" type="ORF">D7294_31120</name>
</gene>
<dbReference type="OrthoDB" id="8727830at2"/>
<comment type="caution">
    <text evidence="5">The sequence shown here is derived from an EMBL/GenBank/DDBJ whole genome shotgun (WGS) entry which is preliminary data.</text>
</comment>
<evidence type="ECO:0000256" key="2">
    <source>
        <dbReference type="SAM" id="MobiDB-lite"/>
    </source>
</evidence>
<keyword evidence="1 5" id="KW-0378">Hydrolase</keyword>
<evidence type="ECO:0000313" key="6">
    <source>
        <dbReference type="Proteomes" id="UP000272474"/>
    </source>
</evidence>
<reference evidence="5 6" key="1">
    <citation type="journal article" date="2014" name="Int. J. Syst. Evol. Microbiol.">
        <title>Streptomyces hoynatensis sp. nov., isolated from deep marine sediment.</title>
        <authorList>
            <person name="Veyisoglu A."/>
            <person name="Sahin N."/>
        </authorList>
    </citation>
    <scope>NUCLEOTIDE SEQUENCE [LARGE SCALE GENOMIC DNA]</scope>
    <source>
        <strain evidence="5 6">KCTC 29097</strain>
    </source>
</reference>
<dbReference type="Gene3D" id="3.20.20.520">
    <property type="entry name" value="Glycosyl hydrolase family 115"/>
    <property type="match status" value="1"/>
</dbReference>
<dbReference type="GO" id="GO:0016787">
    <property type="term" value="F:hydrolase activity"/>
    <property type="evidence" value="ECO:0007669"/>
    <property type="project" value="UniProtKB-KW"/>
</dbReference>
<dbReference type="PROSITE" id="PS51318">
    <property type="entry name" value="TAT"/>
    <property type="match status" value="1"/>
</dbReference>
<evidence type="ECO:0000256" key="3">
    <source>
        <dbReference type="SAM" id="SignalP"/>
    </source>
</evidence>
<keyword evidence="6" id="KW-1185">Reference proteome</keyword>